<evidence type="ECO:0000313" key="2">
    <source>
        <dbReference type="EMBL" id="RZS93808.1"/>
    </source>
</evidence>
<proteinExistence type="predicted"/>
<dbReference type="OrthoDB" id="9803907at2"/>
<dbReference type="AlphaFoldDB" id="A0A4Q7P362"/>
<accession>A0A4Q7P362</accession>
<dbReference type="EMBL" id="SGXE01000002">
    <property type="protein sequence ID" value="RZS93808.1"/>
    <property type="molecule type" value="Genomic_DNA"/>
</dbReference>
<feature type="signal peptide" evidence="1">
    <location>
        <begin position="1"/>
        <end position="23"/>
    </location>
</feature>
<sequence length="156" mass="17801">MKKHFLRFTINLMLLGLPLLSMAQDGGENASLVDIEKGANTMCDCMNSFMDQLHPQLKVLVRDMDRMGQEKANQKFTEYIKNNPDQVDQIVQDAAMMKQFEQSIKKIEGCADLNTLLSDEIMQENPGAEEELVAFLRSKSKCEYAYIFYKMGTGKE</sequence>
<keyword evidence="1" id="KW-0732">Signal</keyword>
<protein>
    <submittedName>
        <fullName evidence="2">Uncharacterized protein</fullName>
    </submittedName>
</protein>
<reference evidence="2 3" key="1">
    <citation type="submission" date="2019-02" db="EMBL/GenBank/DDBJ databases">
        <title>Genomic Encyclopedia of Type Strains, Phase IV (KMG-IV): sequencing the most valuable type-strain genomes for metagenomic binning, comparative biology and taxonomic classification.</title>
        <authorList>
            <person name="Goeker M."/>
        </authorList>
    </citation>
    <scope>NUCLEOTIDE SEQUENCE [LARGE SCALE GENOMIC DNA]</scope>
    <source>
        <strain evidence="2 3">DSM 17196</strain>
    </source>
</reference>
<name>A0A4Q7P362_9FLAO</name>
<organism evidence="2 3">
    <name type="scientific">Aquimarina brevivitae</name>
    <dbReference type="NCBI Taxonomy" id="323412"/>
    <lineage>
        <taxon>Bacteria</taxon>
        <taxon>Pseudomonadati</taxon>
        <taxon>Bacteroidota</taxon>
        <taxon>Flavobacteriia</taxon>
        <taxon>Flavobacteriales</taxon>
        <taxon>Flavobacteriaceae</taxon>
        <taxon>Aquimarina</taxon>
    </lineage>
</organism>
<keyword evidence="3" id="KW-1185">Reference proteome</keyword>
<comment type="caution">
    <text evidence="2">The sequence shown here is derived from an EMBL/GenBank/DDBJ whole genome shotgun (WGS) entry which is preliminary data.</text>
</comment>
<evidence type="ECO:0000313" key="3">
    <source>
        <dbReference type="Proteomes" id="UP000292262"/>
    </source>
</evidence>
<evidence type="ECO:0000256" key="1">
    <source>
        <dbReference type="SAM" id="SignalP"/>
    </source>
</evidence>
<feature type="chain" id="PRO_5020263232" evidence="1">
    <location>
        <begin position="24"/>
        <end position="156"/>
    </location>
</feature>
<gene>
    <name evidence="2" type="ORF">EV197_2389</name>
</gene>
<dbReference type="Proteomes" id="UP000292262">
    <property type="component" value="Unassembled WGS sequence"/>
</dbReference>
<dbReference type="RefSeq" id="WP_130286917.1">
    <property type="nucleotide sequence ID" value="NZ_SGXE01000002.1"/>
</dbReference>